<feature type="chain" id="PRO_5026802505" evidence="9">
    <location>
        <begin position="19"/>
        <end position="1324"/>
    </location>
</feature>
<gene>
    <name evidence="12" type="primary">LOC113203147</name>
</gene>
<dbReference type="GO" id="GO:0038023">
    <property type="term" value="F:signaling receptor activity"/>
    <property type="evidence" value="ECO:0007669"/>
    <property type="project" value="InterPro"/>
</dbReference>
<dbReference type="GO" id="GO:0012505">
    <property type="term" value="C:endomembrane system"/>
    <property type="evidence" value="ECO:0007669"/>
    <property type="project" value="UniProtKB-SubCell"/>
</dbReference>
<feature type="domain" description="MRH" evidence="10">
    <location>
        <begin position="929"/>
        <end position="1084"/>
    </location>
</feature>
<feature type="domain" description="MRH" evidence="10">
    <location>
        <begin position="785"/>
        <end position="926"/>
    </location>
</feature>
<keyword evidence="2" id="KW-0813">Transport</keyword>
<feature type="transmembrane region" description="Helical" evidence="8">
    <location>
        <begin position="1260"/>
        <end position="1281"/>
    </location>
</feature>
<dbReference type="CTD" id="43223"/>
<name>A0A6J1RYP1_FRAOC</name>
<feature type="domain" description="MRH" evidence="10">
    <location>
        <begin position="616"/>
        <end position="774"/>
    </location>
</feature>
<dbReference type="OrthoDB" id="4504960at2759"/>
<evidence type="ECO:0000313" key="12">
    <source>
        <dbReference type="RefSeq" id="XP_026273458.1"/>
    </source>
</evidence>
<accession>A0A6J1RYP1</accession>
<evidence type="ECO:0000256" key="2">
    <source>
        <dbReference type="ARBA" id="ARBA00022448"/>
    </source>
</evidence>
<keyword evidence="7" id="KW-1015">Disulfide bond</keyword>
<comment type="subcellular location">
    <subcellularLocation>
        <location evidence="1">Endomembrane system</location>
    </subcellularLocation>
</comment>
<evidence type="ECO:0000256" key="7">
    <source>
        <dbReference type="ARBA" id="ARBA00023157"/>
    </source>
</evidence>
<evidence type="ECO:0000256" key="3">
    <source>
        <dbReference type="ARBA" id="ARBA00022692"/>
    </source>
</evidence>
<dbReference type="InterPro" id="IPR044865">
    <property type="entry name" value="MRH_dom"/>
</dbReference>
<dbReference type="GO" id="GO:0005537">
    <property type="term" value="F:D-mannose binding"/>
    <property type="evidence" value="ECO:0007669"/>
    <property type="project" value="InterPro"/>
</dbReference>
<evidence type="ECO:0000256" key="8">
    <source>
        <dbReference type="SAM" id="Phobius"/>
    </source>
</evidence>
<dbReference type="PROSITE" id="PS51914">
    <property type="entry name" value="MRH"/>
    <property type="match status" value="4"/>
</dbReference>
<dbReference type="SMART" id="SM01404">
    <property type="entry name" value="CIMR"/>
    <property type="match status" value="7"/>
</dbReference>
<proteinExistence type="predicted"/>
<organism evidence="11 12">
    <name type="scientific">Frankliniella occidentalis</name>
    <name type="common">Western flower thrips</name>
    <name type="synonym">Euthrips occidentalis</name>
    <dbReference type="NCBI Taxonomy" id="133901"/>
    <lineage>
        <taxon>Eukaryota</taxon>
        <taxon>Metazoa</taxon>
        <taxon>Ecdysozoa</taxon>
        <taxon>Arthropoda</taxon>
        <taxon>Hexapoda</taxon>
        <taxon>Insecta</taxon>
        <taxon>Pterygota</taxon>
        <taxon>Neoptera</taxon>
        <taxon>Paraneoptera</taxon>
        <taxon>Thysanoptera</taxon>
        <taxon>Terebrantia</taxon>
        <taxon>Thripoidea</taxon>
        <taxon>Thripidae</taxon>
        <taxon>Frankliniella</taxon>
    </lineage>
</organism>
<dbReference type="Gene3D" id="2.70.130.10">
    <property type="entry name" value="Mannose-6-phosphate receptor binding domain"/>
    <property type="match status" value="8"/>
</dbReference>
<evidence type="ECO:0000256" key="6">
    <source>
        <dbReference type="ARBA" id="ARBA00023136"/>
    </source>
</evidence>
<evidence type="ECO:0000256" key="5">
    <source>
        <dbReference type="ARBA" id="ARBA00022989"/>
    </source>
</evidence>
<dbReference type="InterPro" id="IPR009011">
    <property type="entry name" value="Man6P_isomerase_rcpt-bd_dom_sf"/>
</dbReference>
<keyword evidence="4 9" id="KW-0732">Signal</keyword>
<evidence type="ECO:0000256" key="4">
    <source>
        <dbReference type="ARBA" id="ARBA00022729"/>
    </source>
</evidence>
<keyword evidence="12" id="KW-0675">Receptor</keyword>
<dbReference type="InterPro" id="IPR000479">
    <property type="entry name" value="CIMR_rpt"/>
</dbReference>
<feature type="domain" description="MRH" evidence="10">
    <location>
        <begin position="183"/>
        <end position="317"/>
    </location>
</feature>
<dbReference type="Pfam" id="PF00878">
    <property type="entry name" value="CIMR"/>
    <property type="match status" value="5"/>
</dbReference>
<dbReference type="SUPFAM" id="SSF50911">
    <property type="entry name" value="Mannose 6-phosphate receptor domain"/>
    <property type="match status" value="7"/>
</dbReference>
<evidence type="ECO:0000313" key="11">
    <source>
        <dbReference type="Proteomes" id="UP000504606"/>
    </source>
</evidence>
<reference evidence="12" key="1">
    <citation type="submission" date="2025-08" db="UniProtKB">
        <authorList>
            <consortium name="RefSeq"/>
        </authorList>
    </citation>
    <scope>IDENTIFICATION</scope>
    <source>
        <tissue evidence="12">Whole organism</tissue>
    </source>
</reference>
<keyword evidence="3 8" id="KW-0812">Transmembrane</keyword>
<protein>
    <submittedName>
        <fullName evidence="12">Cation-independent mannose-6-phosphate receptor</fullName>
    </submittedName>
</protein>
<keyword evidence="5 8" id="KW-1133">Transmembrane helix</keyword>
<dbReference type="GeneID" id="113203147"/>
<dbReference type="KEGG" id="foc:113203147"/>
<sequence>MDEYLLLVLFTLLRLVVPREYNEQCKQFLKTKEDGREIHYDLNRFSGRYTIELEVISSDGLRGGPQYQVMVNLCHPLVNNGHCTTNGTACIFEKDTNDIYQLNHNESIVVINGTSDTLNFDLIDSRCKNDSSKPFIYHFHMRCNSKDENPSPKFLGEWTGFGSCEVHIYGLAGGYCGIFEDEVPCGVQLEHNVTLDLRPLRSSTFWTTRDPISNKTYQLNICGPVRKGACNSTASLCEIDEVSNKTTVLADTMYAFYSRLIGIVIGFAKKDRGRGKAEIALQCVPDNEDFHQPVISYKVNKKKTKSFLMETPIGCLAPPPLCIAVDEDTGQQYNLYSMAGQVLEFDYGASKVIISVCGPIYPKKDPKLPCSGPGFASCQIRGKTVIRVMGVQGQAPEVITDRSNKNHSFIRFVFPDGDRCGFGKPGQRYKTYLELYCETMPNLIKIEESGCDMYVRHVTPAACPNRDVVGKDCRIQSPLDSSTIDLNDLRNESDILCPVLTNNVKPQLRFNLCGPLVKPCNGNTNTSVCWYKGDTEYPIGPPATIPKYYDGIIKFDLYGPPCELGKEYTKVTIMLYCDLLAKTIQHSNLDFIAAQDCHFYVVWRTNKVCARYVEEGKCNVRSDVSGNWYDLSTLSNPELEHKISVLNENSGDKMYIIVNICGSFENKDGNHCPTYSEICWHRRANDSVSKDRFISLGAKDDTGPFIDDQNPTKNSLRINLKNGDLCDNNKKQRYSSTITFICDPLEYNSSEITGELSSPCHFEFLWKTKDACSASYNERYKEKKRSCGAVNKKSLKRFNLSPLKNKTWIMPISPPAYPKTAFALLSVCSKLPKLEFGDCGLNSGSCIQNFTTVSSVGVFNDDLHHIGNQLVLTYLSGNPCEETSIFRTEITFLCTNEFFPRNGPQYVGVDKCVQHFVFFTDLACEENTLFCSVDTPFYGDGVDISLVSLMQPTAPYRVESPDGHVFLINVCGSLPRFSREGCKEGASICMLHSDSRFPIEKPLSLGTPYGRPYLDHPPGDRKPQVVWQYYGEEPCPFPSKGKASATIRFICDPSIGPGRPKYEGKGTGDCNYLFSWNTSVVCIEDRVEFDRQNCLLTNYGTHETFNLTGLYPESVLKDMVKGLKPSLTGENLFVYLCAWPQYWMDVASSETIECKDTAVCAHLGNGFMNFTGFGYQHFAYYDSSNNTVKIFFRGTYRNTCADREISGAEIWFPCASDRRMHKPKLLAATECHVVIEWPNSLMCPPGAVVEQQEKSRLHNGMTTIFTLLAIAMVGSGILYLIRKTLCWSGVRSRVNRLMGYKHSSLVTYHADPQEEWTEFEALNE</sequence>
<evidence type="ECO:0000259" key="10">
    <source>
        <dbReference type="PROSITE" id="PS51914"/>
    </source>
</evidence>
<dbReference type="PANTHER" id="PTHR15071">
    <property type="entry name" value="MANNOSE-6-PHOSPHATE RECEPTOR FAMILY MEMBER"/>
    <property type="match status" value="1"/>
</dbReference>
<dbReference type="RefSeq" id="XP_026273458.1">
    <property type="nucleotide sequence ID" value="XM_026417673.2"/>
</dbReference>
<evidence type="ECO:0000256" key="1">
    <source>
        <dbReference type="ARBA" id="ARBA00004308"/>
    </source>
</evidence>
<keyword evidence="11" id="KW-1185">Reference proteome</keyword>
<dbReference type="Proteomes" id="UP000504606">
    <property type="component" value="Unplaced"/>
</dbReference>
<keyword evidence="6 8" id="KW-0472">Membrane</keyword>
<evidence type="ECO:0000256" key="9">
    <source>
        <dbReference type="SAM" id="SignalP"/>
    </source>
</evidence>
<feature type="signal peptide" evidence="9">
    <location>
        <begin position="1"/>
        <end position="18"/>
    </location>
</feature>
<dbReference type="GO" id="GO:0007041">
    <property type="term" value="P:lysosomal transport"/>
    <property type="evidence" value="ECO:0007669"/>
    <property type="project" value="InterPro"/>
</dbReference>